<sequence length="285" mass="30431">MDFNPLNKAFDEQGKPKPAMNKVLDTVLRVQRPVVLSFVKKERAEHPDETPEQIAKRLEKMYVRSVTVGGGAVGATAVVPGVGTIASLGLSSFAVIGYLEATALYAQAVAELHGVHTEDPERTRTMVMALMLGEDGRQVMNQILVSGTKGKGMVSSWGLMMGKDDSKTFDVGRTIRNMFVKRFIAKQTGAVFGRALPFGVGAIVGGGANLAMAKQVITATHEAFGPLPAVFPAELSEVDRAPSFRDRKAEKKAEKKTEQKAGGKAGADDGQEADRSARGEITGSR</sequence>
<protein>
    <recommendedName>
        <fullName evidence="4">Di-and tripeptidase</fullName>
    </recommendedName>
</protein>
<gene>
    <name evidence="2" type="ORF">GCM10011374_16200</name>
</gene>
<accession>A0A917GR04</accession>
<dbReference type="AlphaFoldDB" id="A0A917GR04"/>
<evidence type="ECO:0000313" key="3">
    <source>
        <dbReference type="Proteomes" id="UP000638848"/>
    </source>
</evidence>
<dbReference type="RefSeq" id="WP_188536019.1">
    <property type="nucleotide sequence ID" value="NZ_BMEQ01000006.1"/>
</dbReference>
<feature type="region of interest" description="Disordered" evidence="1">
    <location>
        <begin position="241"/>
        <end position="285"/>
    </location>
</feature>
<organism evidence="2 3">
    <name type="scientific">Kocuria dechangensis</name>
    <dbReference type="NCBI Taxonomy" id="1176249"/>
    <lineage>
        <taxon>Bacteria</taxon>
        <taxon>Bacillati</taxon>
        <taxon>Actinomycetota</taxon>
        <taxon>Actinomycetes</taxon>
        <taxon>Micrococcales</taxon>
        <taxon>Micrococcaceae</taxon>
        <taxon>Kocuria</taxon>
    </lineage>
</organism>
<dbReference type="Proteomes" id="UP000638848">
    <property type="component" value="Unassembled WGS sequence"/>
</dbReference>
<evidence type="ECO:0008006" key="4">
    <source>
        <dbReference type="Google" id="ProtNLM"/>
    </source>
</evidence>
<comment type="caution">
    <text evidence="2">The sequence shown here is derived from an EMBL/GenBank/DDBJ whole genome shotgun (WGS) entry which is preliminary data.</text>
</comment>
<name>A0A917GR04_9MICC</name>
<keyword evidence="3" id="KW-1185">Reference proteome</keyword>
<evidence type="ECO:0000313" key="2">
    <source>
        <dbReference type="EMBL" id="GGG54107.1"/>
    </source>
</evidence>
<dbReference type="EMBL" id="BMEQ01000006">
    <property type="protein sequence ID" value="GGG54107.1"/>
    <property type="molecule type" value="Genomic_DNA"/>
</dbReference>
<proteinExistence type="predicted"/>
<evidence type="ECO:0000256" key="1">
    <source>
        <dbReference type="SAM" id="MobiDB-lite"/>
    </source>
</evidence>
<reference evidence="2" key="1">
    <citation type="journal article" date="2014" name="Int. J. Syst. Evol. Microbiol.">
        <title>Complete genome sequence of Corynebacterium casei LMG S-19264T (=DSM 44701T), isolated from a smear-ripened cheese.</title>
        <authorList>
            <consortium name="US DOE Joint Genome Institute (JGI-PGF)"/>
            <person name="Walter F."/>
            <person name="Albersmeier A."/>
            <person name="Kalinowski J."/>
            <person name="Ruckert C."/>
        </authorList>
    </citation>
    <scope>NUCLEOTIDE SEQUENCE</scope>
    <source>
        <strain evidence="2">CGMCC 1.12187</strain>
    </source>
</reference>
<reference evidence="2" key="2">
    <citation type="submission" date="2020-09" db="EMBL/GenBank/DDBJ databases">
        <authorList>
            <person name="Sun Q."/>
            <person name="Zhou Y."/>
        </authorList>
    </citation>
    <scope>NUCLEOTIDE SEQUENCE</scope>
    <source>
        <strain evidence="2">CGMCC 1.12187</strain>
    </source>
</reference>
<feature type="compositionally biased region" description="Basic and acidic residues" evidence="1">
    <location>
        <begin position="241"/>
        <end position="261"/>
    </location>
</feature>